<protein>
    <recommendedName>
        <fullName evidence="4">Guanylate cyclase domain-containing protein</fullName>
    </recommendedName>
</protein>
<gene>
    <name evidence="2" type="ORF">Aple_017780</name>
</gene>
<dbReference type="OrthoDB" id="4553959at2"/>
<evidence type="ECO:0000256" key="1">
    <source>
        <dbReference type="SAM" id="MobiDB-lite"/>
    </source>
</evidence>
<sequence>MNDRPEYRAMLSYDIESYSTRNNADQYALQAAMIRLLDLAAGAAGLGLLDWKRQPQGDGEFVVLPSTLHPARLTGSFADALRQALDDYNASSEPRLRLRLAVHAGPIHVDGPAGSPGRHAVASGRLVDAGPLRAALLAVQEANLGIVVSDDFYRDYVGQGYDGPPPDQFRRVVVKVKQQEYTAHIYLPGHNVHAIGELETPPEEADDQPQRPGQVTVGGDWYGGNVVNTSGEGISYVAGRDFTLPERKPGR</sequence>
<dbReference type="AlphaFoldDB" id="A0A5M3XIH9"/>
<feature type="region of interest" description="Disordered" evidence="1">
    <location>
        <begin position="200"/>
        <end position="222"/>
    </location>
</feature>
<evidence type="ECO:0000313" key="2">
    <source>
        <dbReference type="EMBL" id="GES18883.1"/>
    </source>
</evidence>
<proteinExistence type="predicted"/>
<reference evidence="2 3" key="1">
    <citation type="submission" date="2019-10" db="EMBL/GenBank/DDBJ databases">
        <title>Whole genome shotgun sequence of Acrocarpospora pleiomorpha NBRC 16267.</title>
        <authorList>
            <person name="Ichikawa N."/>
            <person name="Kimura A."/>
            <person name="Kitahashi Y."/>
            <person name="Komaki H."/>
            <person name="Oguchi A."/>
        </authorList>
    </citation>
    <scope>NUCLEOTIDE SEQUENCE [LARGE SCALE GENOMIC DNA]</scope>
    <source>
        <strain evidence="2 3">NBRC 16267</strain>
    </source>
</reference>
<name>A0A5M3XIH9_9ACTN</name>
<keyword evidence="3" id="KW-1185">Reference proteome</keyword>
<comment type="caution">
    <text evidence="2">The sequence shown here is derived from an EMBL/GenBank/DDBJ whole genome shotgun (WGS) entry which is preliminary data.</text>
</comment>
<evidence type="ECO:0000313" key="3">
    <source>
        <dbReference type="Proteomes" id="UP000377595"/>
    </source>
</evidence>
<dbReference type="EMBL" id="BLAF01000009">
    <property type="protein sequence ID" value="GES18883.1"/>
    <property type="molecule type" value="Genomic_DNA"/>
</dbReference>
<dbReference type="RefSeq" id="WP_155344001.1">
    <property type="nucleotide sequence ID" value="NZ_BAAAHM010000004.1"/>
</dbReference>
<organism evidence="2 3">
    <name type="scientific">Acrocarpospora pleiomorpha</name>
    <dbReference type="NCBI Taxonomy" id="90975"/>
    <lineage>
        <taxon>Bacteria</taxon>
        <taxon>Bacillati</taxon>
        <taxon>Actinomycetota</taxon>
        <taxon>Actinomycetes</taxon>
        <taxon>Streptosporangiales</taxon>
        <taxon>Streptosporangiaceae</taxon>
        <taxon>Acrocarpospora</taxon>
    </lineage>
</organism>
<evidence type="ECO:0008006" key="4">
    <source>
        <dbReference type="Google" id="ProtNLM"/>
    </source>
</evidence>
<dbReference type="Proteomes" id="UP000377595">
    <property type="component" value="Unassembled WGS sequence"/>
</dbReference>
<accession>A0A5M3XIH9</accession>